<dbReference type="Proteomes" id="UP001180453">
    <property type="component" value="Unassembled WGS sequence"/>
</dbReference>
<keyword evidence="4" id="KW-1185">Reference proteome</keyword>
<dbReference type="InterPro" id="IPR017585">
    <property type="entry name" value="SAF_FlgA"/>
</dbReference>
<evidence type="ECO:0000259" key="2">
    <source>
        <dbReference type="SMART" id="SM00858"/>
    </source>
</evidence>
<dbReference type="InterPro" id="IPR013974">
    <property type="entry name" value="SAF"/>
</dbReference>
<dbReference type="SMART" id="SM00858">
    <property type="entry name" value="SAF"/>
    <property type="match status" value="1"/>
</dbReference>
<comment type="caution">
    <text evidence="3">The sequence shown here is derived from an EMBL/GenBank/DDBJ whole genome shotgun (WGS) entry which is preliminary data.</text>
</comment>
<dbReference type="Pfam" id="PF13144">
    <property type="entry name" value="ChapFlgA"/>
    <property type="match status" value="1"/>
</dbReference>
<gene>
    <name evidence="3" type="ORF">J2X20_000852</name>
</gene>
<accession>A0ABU1YHC6</accession>
<dbReference type="RefSeq" id="WP_310261337.1">
    <property type="nucleotide sequence ID" value="NZ_JAVDXU010000001.1"/>
</dbReference>
<evidence type="ECO:0000313" key="4">
    <source>
        <dbReference type="Proteomes" id="UP001180453"/>
    </source>
</evidence>
<reference evidence="3 4" key="1">
    <citation type="submission" date="2023-07" db="EMBL/GenBank/DDBJ databases">
        <title>Sorghum-associated microbial communities from plants grown in Nebraska, USA.</title>
        <authorList>
            <person name="Schachtman D."/>
        </authorList>
    </citation>
    <scope>NUCLEOTIDE SEQUENCE [LARGE SCALE GENOMIC DNA]</scope>
    <source>
        <strain evidence="3 4">BE314</strain>
    </source>
</reference>
<proteinExistence type="predicted"/>
<dbReference type="EMBL" id="JAVDXU010000001">
    <property type="protein sequence ID" value="MDR7268223.1"/>
    <property type="molecule type" value="Genomic_DNA"/>
</dbReference>
<name>A0ABU1YHC6_ROSSA</name>
<evidence type="ECO:0000256" key="1">
    <source>
        <dbReference type="SAM" id="SignalP"/>
    </source>
</evidence>
<feature type="domain" description="SAF" evidence="2">
    <location>
        <begin position="101"/>
        <end position="163"/>
    </location>
</feature>
<evidence type="ECO:0000313" key="3">
    <source>
        <dbReference type="EMBL" id="MDR7268223.1"/>
    </source>
</evidence>
<sequence length="226" mass="23863">MNPSLVLALCGLTAVPFAQANPLCEAAQVGLERFARARGLTAEVRCRAAAQSVPGGVSMSAMELPRSPIVRSGPMTWPVRVQPGGGRTYVQQVPLTVAWTAPAWVSARDLRAGTELRSGDFELQLHRWPEGLVVQPADAQAQPFGRLRNALHTGDVLTSAALLPADALVRGDHVIALLVQGGVEIRLPARLLAPTSVGQLARVQASGRAAPLEGRLVDAQTLVVNE</sequence>
<keyword evidence="1" id="KW-0732">Signal</keyword>
<protein>
    <recommendedName>
        <fullName evidence="2">SAF domain-containing protein</fullName>
    </recommendedName>
</protein>
<feature type="signal peptide" evidence="1">
    <location>
        <begin position="1"/>
        <end position="20"/>
    </location>
</feature>
<organism evidence="3 4">
    <name type="scientific">Roseateles saccharophilus</name>
    <name type="common">Pseudomonas saccharophila</name>
    <dbReference type="NCBI Taxonomy" id="304"/>
    <lineage>
        <taxon>Bacteria</taxon>
        <taxon>Pseudomonadati</taxon>
        <taxon>Pseudomonadota</taxon>
        <taxon>Betaproteobacteria</taxon>
        <taxon>Burkholderiales</taxon>
        <taxon>Sphaerotilaceae</taxon>
        <taxon>Roseateles</taxon>
    </lineage>
</organism>
<feature type="chain" id="PRO_5046785452" description="SAF domain-containing protein" evidence="1">
    <location>
        <begin position="21"/>
        <end position="226"/>
    </location>
</feature>